<dbReference type="Proteomes" id="UP000469452">
    <property type="component" value="Unassembled WGS sequence"/>
</dbReference>
<dbReference type="EMBL" id="VJMI01004676">
    <property type="protein sequence ID" value="KAF0772277.1"/>
    <property type="molecule type" value="Genomic_DNA"/>
</dbReference>
<proteinExistence type="predicted"/>
<name>A0A6A5AUW0_APHAT</name>
<accession>A0A6A5AUW0</accession>
<gene>
    <name evidence="1" type="ORF">AaE_002319</name>
</gene>
<comment type="caution">
    <text evidence="1">The sequence shown here is derived from an EMBL/GenBank/DDBJ whole genome shotgun (WGS) entry which is preliminary data.</text>
</comment>
<organism evidence="1 2">
    <name type="scientific">Aphanomyces astaci</name>
    <name type="common">Crayfish plague agent</name>
    <dbReference type="NCBI Taxonomy" id="112090"/>
    <lineage>
        <taxon>Eukaryota</taxon>
        <taxon>Sar</taxon>
        <taxon>Stramenopiles</taxon>
        <taxon>Oomycota</taxon>
        <taxon>Saprolegniomycetes</taxon>
        <taxon>Saprolegniales</taxon>
        <taxon>Verrucalvaceae</taxon>
        <taxon>Aphanomyces</taxon>
    </lineage>
</organism>
<dbReference type="AlphaFoldDB" id="A0A6A5AUW0"/>
<evidence type="ECO:0000313" key="2">
    <source>
        <dbReference type="Proteomes" id="UP000469452"/>
    </source>
</evidence>
<sequence length="113" mass="10860">MARVVDEFKGTGDGIVKMLQVGRTGASIPPWDWLCGGGDDAPGAALVDVVVSGFEPLVGVGVVCTNDVDAPGSADDGAGGNGAGAAVVVPVDGGGSTNVAILPNAFGYGGSCL</sequence>
<protein>
    <submittedName>
        <fullName evidence="1">Uncharacterized protein</fullName>
    </submittedName>
</protein>
<evidence type="ECO:0000313" key="1">
    <source>
        <dbReference type="EMBL" id="KAF0772277.1"/>
    </source>
</evidence>
<reference evidence="1 2" key="1">
    <citation type="submission" date="2019-06" db="EMBL/GenBank/DDBJ databases">
        <title>Genomics analysis of Aphanomyces spp. identifies a new class of oomycete effector associated with host adaptation.</title>
        <authorList>
            <person name="Gaulin E."/>
        </authorList>
    </citation>
    <scope>NUCLEOTIDE SEQUENCE [LARGE SCALE GENOMIC DNA]</scope>
    <source>
        <strain evidence="1 2">E</strain>
    </source>
</reference>